<evidence type="ECO:0000256" key="3">
    <source>
        <dbReference type="ARBA" id="ARBA00012417"/>
    </source>
</evidence>
<dbReference type="Pfam" id="PF14579">
    <property type="entry name" value="HHH_6"/>
    <property type="match status" value="1"/>
</dbReference>
<dbReference type="PANTHER" id="PTHR32294:SF0">
    <property type="entry name" value="DNA POLYMERASE III SUBUNIT ALPHA"/>
    <property type="match status" value="1"/>
</dbReference>
<dbReference type="EC" id="2.7.7.7" evidence="3"/>
<reference evidence="12 13" key="1">
    <citation type="submission" date="2018-03" db="EMBL/GenBank/DDBJ databases">
        <title>Alkalicoccus saliphilus sp. nov., isolated from a mineral pool.</title>
        <authorList>
            <person name="Zhao B."/>
        </authorList>
    </citation>
    <scope>NUCLEOTIDE SEQUENCE [LARGE SCALE GENOMIC DNA]</scope>
    <source>
        <strain evidence="12 13">6AG</strain>
    </source>
</reference>
<dbReference type="NCBIfam" id="TIGR00594">
    <property type="entry name" value="polc"/>
    <property type="match status" value="1"/>
</dbReference>
<evidence type="ECO:0000256" key="10">
    <source>
        <dbReference type="ARBA" id="ARBA00049244"/>
    </source>
</evidence>
<keyword evidence="6" id="KW-0548">Nucleotidyltransferase</keyword>
<dbReference type="GO" id="GO:0006260">
    <property type="term" value="P:DNA replication"/>
    <property type="evidence" value="ECO:0007669"/>
    <property type="project" value="UniProtKB-KW"/>
</dbReference>
<dbReference type="InterPro" id="IPR004805">
    <property type="entry name" value="DnaE2/DnaE/PolC"/>
</dbReference>
<dbReference type="InterPro" id="IPR016195">
    <property type="entry name" value="Pol/histidinol_Pase-like"/>
</dbReference>
<gene>
    <name evidence="12" type="ORF">C6Y45_04195</name>
</gene>
<dbReference type="PANTHER" id="PTHR32294">
    <property type="entry name" value="DNA POLYMERASE III SUBUNIT ALPHA"/>
    <property type="match status" value="1"/>
</dbReference>
<comment type="similarity">
    <text evidence="2">Belongs to the DNA polymerase type-C family. DnaE subfamily.</text>
</comment>
<feature type="domain" description="Polymerase/histidinol phosphatase N-terminal" evidence="11">
    <location>
        <begin position="4"/>
        <end position="71"/>
    </location>
</feature>
<evidence type="ECO:0000256" key="8">
    <source>
        <dbReference type="ARBA" id="ARBA00022932"/>
    </source>
</evidence>
<protein>
    <recommendedName>
        <fullName evidence="4">DNA polymerase III subunit alpha</fullName>
        <ecNumber evidence="3">2.7.7.7</ecNumber>
    </recommendedName>
</protein>
<evidence type="ECO:0000256" key="4">
    <source>
        <dbReference type="ARBA" id="ARBA00019114"/>
    </source>
</evidence>
<dbReference type="SMART" id="SM00481">
    <property type="entry name" value="POLIIIAc"/>
    <property type="match status" value="1"/>
</dbReference>
<evidence type="ECO:0000256" key="5">
    <source>
        <dbReference type="ARBA" id="ARBA00022679"/>
    </source>
</evidence>
<evidence type="ECO:0000259" key="11">
    <source>
        <dbReference type="SMART" id="SM00481"/>
    </source>
</evidence>
<evidence type="ECO:0000256" key="2">
    <source>
        <dbReference type="ARBA" id="ARBA00009496"/>
    </source>
</evidence>
<dbReference type="Pfam" id="PF17657">
    <property type="entry name" value="DNA_pol3_finger"/>
    <property type="match status" value="1"/>
</dbReference>
<dbReference type="Pfam" id="PF01336">
    <property type="entry name" value="tRNA_anti-codon"/>
    <property type="match status" value="1"/>
</dbReference>
<evidence type="ECO:0000313" key="13">
    <source>
        <dbReference type="Proteomes" id="UP000240509"/>
    </source>
</evidence>
<dbReference type="Pfam" id="PF02811">
    <property type="entry name" value="PHP"/>
    <property type="match status" value="1"/>
</dbReference>
<dbReference type="InterPro" id="IPR003141">
    <property type="entry name" value="Pol/His_phosphatase_N"/>
</dbReference>
<evidence type="ECO:0000256" key="1">
    <source>
        <dbReference type="ARBA" id="ARBA00004496"/>
    </source>
</evidence>
<dbReference type="NCBIfam" id="NF004226">
    <property type="entry name" value="PRK05673.1"/>
    <property type="match status" value="1"/>
</dbReference>
<keyword evidence="8" id="KW-0239">DNA-directed DNA polymerase</keyword>
<dbReference type="CDD" id="cd04485">
    <property type="entry name" value="DnaE_OBF"/>
    <property type="match status" value="1"/>
</dbReference>
<evidence type="ECO:0000313" key="12">
    <source>
        <dbReference type="EMBL" id="PTL39851.1"/>
    </source>
</evidence>
<dbReference type="OrthoDB" id="9803237at2"/>
<dbReference type="Gene3D" id="1.10.10.1600">
    <property type="entry name" value="Bacterial DNA polymerase III alpha subunit, thumb domain"/>
    <property type="match status" value="1"/>
</dbReference>
<accession>A0A2T4U8Y2</accession>
<dbReference type="SUPFAM" id="SSF89550">
    <property type="entry name" value="PHP domain-like"/>
    <property type="match status" value="1"/>
</dbReference>
<dbReference type="Proteomes" id="UP000240509">
    <property type="component" value="Unassembled WGS sequence"/>
</dbReference>
<evidence type="ECO:0000256" key="6">
    <source>
        <dbReference type="ARBA" id="ARBA00022695"/>
    </source>
</evidence>
<organism evidence="12 13">
    <name type="scientific">Alkalicoccus saliphilus</name>
    <dbReference type="NCBI Taxonomy" id="200989"/>
    <lineage>
        <taxon>Bacteria</taxon>
        <taxon>Bacillati</taxon>
        <taxon>Bacillota</taxon>
        <taxon>Bacilli</taxon>
        <taxon>Bacillales</taxon>
        <taxon>Bacillaceae</taxon>
        <taxon>Alkalicoccus</taxon>
    </lineage>
</organism>
<dbReference type="InterPro" id="IPR011708">
    <property type="entry name" value="DNA_pol3_alpha_NTPase_dom"/>
</dbReference>
<keyword evidence="7" id="KW-0235">DNA replication</keyword>
<dbReference type="InterPro" id="IPR029460">
    <property type="entry name" value="DNAPol_HHH"/>
</dbReference>
<dbReference type="EMBL" id="PZJJ01000004">
    <property type="protein sequence ID" value="PTL39851.1"/>
    <property type="molecule type" value="Genomic_DNA"/>
</dbReference>
<comment type="catalytic activity">
    <reaction evidence="10">
        <text>DNA(n) + a 2'-deoxyribonucleoside 5'-triphosphate = DNA(n+1) + diphosphate</text>
        <dbReference type="Rhea" id="RHEA:22508"/>
        <dbReference type="Rhea" id="RHEA-COMP:17339"/>
        <dbReference type="Rhea" id="RHEA-COMP:17340"/>
        <dbReference type="ChEBI" id="CHEBI:33019"/>
        <dbReference type="ChEBI" id="CHEBI:61560"/>
        <dbReference type="ChEBI" id="CHEBI:173112"/>
        <dbReference type="EC" id="2.7.7.7"/>
    </reaction>
</comment>
<keyword evidence="13" id="KW-1185">Reference proteome</keyword>
<dbReference type="Gene3D" id="1.10.150.870">
    <property type="match status" value="1"/>
</dbReference>
<dbReference type="Pfam" id="PF07733">
    <property type="entry name" value="DNA_pol3_alpha"/>
    <property type="match status" value="1"/>
</dbReference>
<sequence length="1110" mass="124849">MGFVHLNVESEFSMLESGARISSLVKKASELGAGSLALTDRNAMHGAVPFYEACTAAGIKPIIGVKLAFRVREQEFELILLAENNNGYRSLLALLTQMELRREREAFITLDDLKLLSDVFVIEPMYRGPLQTLLLEKDLYAAEEIHESLKEALPGRVFIEVQNHFHREEREILLALKSWLQGRDEQLTASNKVLAVEKEETEVCDLLHSIKAGIPLADTSYGRSSEYYLKSEDEMKTALEGWSGALETAEKLASRCSWELSFGEMILPEYAKSEDAVLLLRQWCHKGVYERYGTPDRDVWERLEHELSVIESMQFADYFLIVADFMQFAHKEGITTGPGRGSAAGSLVAYVLRITDVDPLAYELLFERFLNPERVTMPDIDIDFADADRDKVIHYVADRYGSEHVAQIVTFGTFAAKAAVRDTGKALGVDSYELDRMAKLIPSRPGTKISDAEKNSAFTSFIEKKEELQEVVRCAKMIEGLPRHSSVHAAGIVISRDPLPEIVPLQQGNDGMLLTQYPMGDLEKLGLLKMDFLGLRNLTLIDKITKLAGIRAEDIPEEDHRVFELLGRGDTSGIFQLESQGMQKVLKQLQPTAFEDIVAVNALYRPGPMEFIPDYIARKHGRKTVEYAHPVLEPILKQTHGVMIYQEQIMQTAAAMAGFSLGEADILRRAVSKKKRTDLENGRIQFVNGAVGRGYGREEAEKVYDQIVSFADYGFNRSHAVAYSMITYRLAYLKAVFPEAFYTGMMESAVHDQEKLAGIIHEARLHGLKILPPSVQKSGSAFSLEENGIRLGLTSIRHINERTAQAVAEAGIAGGIRDVFELAAGLPKHLRSRKTLEALTLSGAMDSFGKSRAELLVTLDRALEYAGQEDLKLERGEELFPDEKTVPEYAYARPLQREEELRLEKEMLGFYLSGHPLEEAEELLKKYKRLTIGEALKLSGRKKIRLAGLITDVRSVQTKKGDQMAFLELEDESGSVPVTIFPKVYKEFQLQLVKNEKLFMEGHMEEYEGEQKVIMEKAVLLSSLKSREEAQRAEVLYLYLSLEAERKHLGEVKKILENTPGEVPVVLKYGASNKIVRLSEMWNVSISKPFLSKLEAILGKNHVFLRKPRV</sequence>
<evidence type="ECO:0000256" key="9">
    <source>
        <dbReference type="ARBA" id="ARBA00025611"/>
    </source>
</evidence>
<dbReference type="GO" id="GO:0005737">
    <property type="term" value="C:cytoplasm"/>
    <property type="evidence" value="ECO:0007669"/>
    <property type="project" value="UniProtKB-SubCell"/>
</dbReference>
<proteinExistence type="inferred from homology"/>
<dbReference type="GO" id="GO:0003887">
    <property type="term" value="F:DNA-directed DNA polymerase activity"/>
    <property type="evidence" value="ECO:0007669"/>
    <property type="project" value="UniProtKB-KW"/>
</dbReference>
<dbReference type="GO" id="GO:0008408">
    <property type="term" value="F:3'-5' exonuclease activity"/>
    <property type="evidence" value="ECO:0007669"/>
    <property type="project" value="InterPro"/>
</dbReference>
<evidence type="ECO:0000256" key="7">
    <source>
        <dbReference type="ARBA" id="ARBA00022705"/>
    </source>
</evidence>
<dbReference type="AlphaFoldDB" id="A0A2T4U8Y2"/>
<comment type="function">
    <text evidence="9">DNA polymerase III is a complex, multichain enzyme responsible for most of the replicative synthesis in bacteria. This DNA polymerase also exhibits 3' to 5' exonuclease activity. The alpha chain is the DNA polymerase.</text>
</comment>
<dbReference type="InterPro" id="IPR004365">
    <property type="entry name" value="NA-bd_OB_tRNA"/>
</dbReference>
<keyword evidence="5" id="KW-0808">Transferase</keyword>
<dbReference type="GO" id="GO:0003676">
    <property type="term" value="F:nucleic acid binding"/>
    <property type="evidence" value="ECO:0007669"/>
    <property type="project" value="InterPro"/>
</dbReference>
<comment type="subcellular location">
    <subcellularLocation>
        <location evidence="1">Cytoplasm</location>
    </subcellularLocation>
</comment>
<dbReference type="InterPro" id="IPR040982">
    <property type="entry name" value="DNA_pol3_finger"/>
</dbReference>
<dbReference type="InterPro" id="IPR004013">
    <property type="entry name" value="PHP_dom"/>
</dbReference>
<dbReference type="Gene3D" id="3.20.20.140">
    <property type="entry name" value="Metal-dependent hydrolases"/>
    <property type="match status" value="1"/>
</dbReference>
<comment type="caution">
    <text evidence="12">The sequence shown here is derived from an EMBL/GenBank/DDBJ whole genome shotgun (WGS) entry which is preliminary data.</text>
</comment>
<dbReference type="InterPro" id="IPR041931">
    <property type="entry name" value="DNA_pol3_alpha_thumb_dom"/>
</dbReference>
<name>A0A2T4U8Y2_9BACI</name>